<protein>
    <submittedName>
        <fullName evidence="8">Nitrate/nitrite transport system ATP-binding protein</fullName>
    </submittedName>
</protein>
<dbReference type="SUPFAM" id="SSF52540">
    <property type="entry name" value="P-loop containing nucleoside triphosphate hydrolases"/>
    <property type="match status" value="1"/>
</dbReference>
<dbReference type="AlphaFoldDB" id="A0A1M5U8S9"/>
<dbReference type="GO" id="GO:0005524">
    <property type="term" value="F:ATP binding"/>
    <property type="evidence" value="ECO:0007669"/>
    <property type="project" value="UniProtKB-KW"/>
</dbReference>
<feature type="region of interest" description="Disordered" evidence="6">
    <location>
        <begin position="287"/>
        <end position="330"/>
    </location>
</feature>
<dbReference type="PANTHER" id="PTHR42788">
    <property type="entry name" value="TAURINE IMPORT ATP-BINDING PROTEIN-RELATED"/>
    <property type="match status" value="1"/>
</dbReference>
<dbReference type="InterPro" id="IPR003439">
    <property type="entry name" value="ABC_transporter-like_ATP-bd"/>
</dbReference>
<dbReference type="SMART" id="SM00382">
    <property type="entry name" value="AAA"/>
    <property type="match status" value="1"/>
</dbReference>
<feature type="compositionally biased region" description="Basic and acidic residues" evidence="6">
    <location>
        <begin position="308"/>
        <end position="330"/>
    </location>
</feature>
<dbReference type="InterPro" id="IPR003593">
    <property type="entry name" value="AAA+_ATPase"/>
</dbReference>
<dbReference type="PROSITE" id="PS00211">
    <property type="entry name" value="ABC_TRANSPORTER_1"/>
    <property type="match status" value="1"/>
</dbReference>
<dbReference type="InterPro" id="IPR050166">
    <property type="entry name" value="ABC_transporter_ATP-bind"/>
</dbReference>
<name>A0A1M5U8S9_9BRAD</name>
<evidence type="ECO:0000256" key="6">
    <source>
        <dbReference type="SAM" id="MobiDB-lite"/>
    </source>
</evidence>
<evidence type="ECO:0000256" key="1">
    <source>
        <dbReference type="ARBA" id="ARBA00005417"/>
    </source>
</evidence>
<dbReference type="InterPro" id="IPR017871">
    <property type="entry name" value="ABC_transporter-like_CS"/>
</dbReference>
<dbReference type="EMBL" id="LT670818">
    <property type="protein sequence ID" value="SHH59321.1"/>
    <property type="molecule type" value="Genomic_DNA"/>
</dbReference>
<dbReference type="PROSITE" id="PS50893">
    <property type="entry name" value="ABC_TRANSPORTER_2"/>
    <property type="match status" value="1"/>
</dbReference>
<dbReference type="Proteomes" id="UP000190675">
    <property type="component" value="Chromosome I"/>
</dbReference>
<keyword evidence="3" id="KW-0547">Nucleotide-binding</keyword>
<keyword evidence="4 8" id="KW-0067">ATP-binding</keyword>
<evidence type="ECO:0000259" key="7">
    <source>
        <dbReference type="PROSITE" id="PS50893"/>
    </source>
</evidence>
<dbReference type="InterPro" id="IPR027417">
    <property type="entry name" value="P-loop_NTPase"/>
</dbReference>
<comment type="function">
    <text evidence="5">Involved in beta-(1--&gt;2)glucan export. Transmembrane domains (TMD) form a pore in the inner membrane and the ATP-binding domain (NBD) is responsible for energy generation.</text>
</comment>
<dbReference type="CDD" id="cd03293">
    <property type="entry name" value="ABC_NrtD_SsuB_transporters"/>
    <property type="match status" value="1"/>
</dbReference>
<evidence type="ECO:0000313" key="8">
    <source>
        <dbReference type="EMBL" id="SHH59321.1"/>
    </source>
</evidence>
<evidence type="ECO:0000256" key="3">
    <source>
        <dbReference type="ARBA" id="ARBA00022741"/>
    </source>
</evidence>
<evidence type="ECO:0000256" key="5">
    <source>
        <dbReference type="ARBA" id="ARBA00024722"/>
    </source>
</evidence>
<keyword evidence="2" id="KW-0813">Transport</keyword>
<gene>
    <name evidence="8" type="ORF">SAMN05444169_8243</name>
</gene>
<feature type="domain" description="ABC transporter" evidence="7">
    <location>
        <begin position="6"/>
        <end position="240"/>
    </location>
</feature>
<proteinExistence type="inferred from homology"/>
<organism evidence="8 9">
    <name type="scientific">Bradyrhizobium erythrophlei</name>
    <dbReference type="NCBI Taxonomy" id="1437360"/>
    <lineage>
        <taxon>Bacteria</taxon>
        <taxon>Pseudomonadati</taxon>
        <taxon>Pseudomonadota</taxon>
        <taxon>Alphaproteobacteria</taxon>
        <taxon>Hyphomicrobiales</taxon>
        <taxon>Nitrobacteraceae</taxon>
        <taxon>Bradyrhizobium</taxon>
    </lineage>
</organism>
<accession>A0A1M5U8S9</accession>
<dbReference type="OrthoDB" id="9807242at2"/>
<evidence type="ECO:0000256" key="4">
    <source>
        <dbReference type="ARBA" id="ARBA00022840"/>
    </source>
</evidence>
<reference evidence="8 9" key="1">
    <citation type="submission" date="2016-11" db="EMBL/GenBank/DDBJ databases">
        <authorList>
            <person name="Jaros S."/>
            <person name="Januszkiewicz K."/>
            <person name="Wedrychowicz H."/>
        </authorList>
    </citation>
    <scope>NUCLEOTIDE SEQUENCE [LARGE SCALE GENOMIC DNA]</scope>
    <source>
        <strain evidence="8 9">GAS242</strain>
    </source>
</reference>
<sequence>MTDKFISIEGIAKRYPGAAGGEIAVFENLWLSMPRGEFGCVIGHSGCGKTTVLNILAGLDQPSEGTVIVDGQAIEGTSLDRAVIFQSHALLPWRTVLGNVAYAVTSKWRNWDRAKVKAHAQTFIDLVGLTGAEHKRPSELSGGMKQRVGIARALSITPKIMLMDEPFSALDALTRGTLQDEVRRICLETGQTAFMITHDVDEAIYLADRIFLMTNGPGAVLAEIVENPLPKDRGRSDLHRHPLYYALRNHIVDFLVSRSRNFATEMPGHDPRHVPMVRIGKPELVIASGSEETKQTSRPGLPAYAKASADKQSKPVEASGVDRSRPSTSS</sequence>
<comment type="similarity">
    <text evidence="1">Belongs to the ABC transporter superfamily.</text>
</comment>
<dbReference type="Gene3D" id="3.40.50.300">
    <property type="entry name" value="P-loop containing nucleotide triphosphate hydrolases"/>
    <property type="match status" value="1"/>
</dbReference>
<dbReference type="PANTHER" id="PTHR42788:SF13">
    <property type="entry name" value="ALIPHATIC SULFONATES IMPORT ATP-BINDING PROTEIN SSUB"/>
    <property type="match status" value="1"/>
</dbReference>
<evidence type="ECO:0000256" key="2">
    <source>
        <dbReference type="ARBA" id="ARBA00022448"/>
    </source>
</evidence>
<evidence type="ECO:0000313" key="9">
    <source>
        <dbReference type="Proteomes" id="UP000190675"/>
    </source>
</evidence>
<dbReference type="GO" id="GO:0016887">
    <property type="term" value="F:ATP hydrolysis activity"/>
    <property type="evidence" value="ECO:0007669"/>
    <property type="project" value="InterPro"/>
</dbReference>
<dbReference type="Pfam" id="PF00005">
    <property type="entry name" value="ABC_tran"/>
    <property type="match status" value="1"/>
</dbReference>